<gene>
    <name evidence="2" type="ORF">BDV95DRAFT_646380</name>
</gene>
<name>A0A7C8M9P7_9PLEO</name>
<dbReference type="AlphaFoldDB" id="A0A7C8M9P7"/>
<evidence type="ECO:0000313" key="3">
    <source>
        <dbReference type="Proteomes" id="UP000481861"/>
    </source>
</evidence>
<proteinExistence type="predicted"/>
<protein>
    <submittedName>
        <fullName evidence="2">Uncharacterized protein</fullName>
    </submittedName>
</protein>
<dbReference type="Proteomes" id="UP000481861">
    <property type="component" value="Unassembled WGS sequence"/>
</dbReference>
<organism evidence="2 3">
    <name type="scientific">Massariosphaeria phaeospora</name>
    <dbReference type="NCBI Taxonomy" id="100035"/>
    <lineage>
        <taxon>Eukaryota</taxon>
        <taxon>Fungi</taxon>
        <taxon>Dikarya</taxon>
        <taxon>Ascomycota</taxon>
        <taxon>Pezizomycotina</taxon>
        <taxon>Dothideomycetes</taxon>
        <taxon>Pleosporomycetidae</taxon>
        <taxon>Pleosporales</taxon>
        <taxon>Pleosporales incertae sedis</taxon>
        <taxon>Massariosphaeria</taxon>
    </lineage>
</organism>
<sequence length="290" mass="33024">MSAVRRHCIIEGRQHPRLPFLFIPQLLSFSASQFRSFPTIPDPLYSCTESGTLMERSLPKQGPVRPERRRRRVREVGEQPIASLVVPSGVRQETLAQPAAAEEKQGQRRPLVERHPPTKTSVSLPKLNSIPSHALDGAQASPALKDTHPARCGCLTGLKMRARGYFVEKKLKQPKDDQFEEARNQIKEDLQEWNEFQARLPELIRPARLSIEQEIAELNRKEMEERKEKTLLHIRSRTRTISTAGKLVKNTQTSVHTMPLDEETQGLWMATQKHPAYRSSLRAPPESEAV</sequence>
<feature type="compositionally biased region" description="Basic and acidic residues" evidence="1">
    <location>
        <begin position="101"/>
        <end position="116"/>
    </location>
</feature>
<feature type="region of interest" description="Disordered" evidence="1">
    <location>
        <begin position="88"/>
        <end position="128"/>
    </location>
</feature>
<accession>A0A7C8M9P7</accession>
<comment type="caution">
    <text evidence="2">The sequence shown here is derived from an EMBL/GenBank/DDBJ whole genome shotgun (WGS) entry which is preliminary data.</text>
</comment>
<reference evidence="2 3" key="1">
    <citation type="submission" date="2020-01" db="EMBL/GenBank/DDBJ databases">
        <authorList>
            <consortium name="DOE Joint Genome Institute"/>
            <person name="Haridas S."/>
            <person name="Albert R."/>
            <person name="Binder M."/>
            <person name="Bloem J."/>
            <person name="Labutti K."/>
            <person name="Salamov A."/>
            <person name="Andreopoulos B."/>
            <person name="Baker S.E."/>
            <person name="Barry K."/>
            <person name="Bills G."/>
            <person name="Bluhm B.H."/>
            <person name="Cannon C."/>
            <person name="Castanera R."/>
            <person name="Culley D.E."/>
            <person name="Daum C."/>
            <person name="Ezra D."/>
            <person name="Gonzalez J.B."/>
            <person name="Henrissat B."/>
            <person name="Kuo A."/>
            <person name="Liang C."/>
            <person name="Lipzen A."/>
            <person name="Lutzoni F."/>
            <person name="Magnuson J."/>
            <person name="Mondo S."/>
            <person name="Nolan M."/>
            <person name="Ohm R."/>
            <person name="Pangilinan J."/>
            <person name="Park H.-J.H."/>
            <person name="Ramirez L."/>
            <person name="Alfaro M."/>
            <person name="Sun H."/>
            <person name="Tritt A."/>
            <person name="Yoshinaga Y."/>
            <person name="Zwiers L.-H.L."/>
            <person name="Turgeon B.G."/>
            <person name="Goodwin S.B."/>
            <person name="Spatafora J.W."/>
            <person name="Crous P.W."/>
            <person name="Grigoriev I.V."/>
        </authorList>
    </citation>
    <scope>NUCLEOTIDE SEQUENCE [LARGE SCALE GENOMIC DNA]</scope>
    <source>
        <strain evidence="2 3">CBS 611.86</strain>
    </source>
</reference>
<evidence type="ECO:0000256" key="1">
    <source>
        <dbReference type="SAM" id="MobiDB-lite"/>
    </source>
</evidence>
<dbReference type="EMBL" id="JAADJZ010000022">
    <property type="protein sequence ID" value="KAF2867602.1"/>
    <property type="molecule type" value="Genomic_DNA"/>
</dbReference>
<keyword evidence="3" id="KW-1185">Reference proteome</keyword>
<evidence type="ECO:0000313" key="2">
    <source>
        <dbReference type="EMBL" id="KAF2867602.1"/>
    </source>
</evidence>